<dbReference type="InterPro" id="IPR042263">
    <property type="entry name" value="DPH1/DPH2_1"/>
</dbReference>
<evidence type="ECO:0000256" key="18">
    <source>
        <dbReference type="SAM" id="SignalP"/>
    </source>
</evidence>
<dbReference type="InterPro" id="IPR011013">
    <property type="entry name" value="Gal_mutarotase_sf_dom"/>
</dbReference>
<gene>
    <name evidence="19" type="ORF">Micbo1qcDRAFT_130220</name>
</gene>
<keyword evidence="20" id="KW-1185">Reference proteome</keyword>
<dbReference type="Pfam" id="PF01263">
    <property type="entry name" value="Aldose_epim"/>
    <property type="match status" value="1"/>
</dbReference>
<keyword evidence="8" id="KW-0479">Metal-binding</keyword>
<keyword evidence="6" id="KW-0808">Transferase</keyword>
<dbReference type="InterPro" id="IPR042264">
    <property type="entry name" value="DPH1/DPH2_2"/>
</dbReference>
<dbReference type="Gene3D" id="3.40.50.11840">
    <property type="entry name" value="Diphthamide synthesis DPH1/DPH2 domain 1"/>
    <property type="match status" value="1"/>
</dbReference>
<dbReference type="CDD" id="cd09019">
    <property type="entry name" value="galactose_mutarotase_like"/>
    <property type="match status" value="1"/>
</dbReference>
<evidence type="ECO:0000256" key="17">
    <source>
        <dbReference type="SAM" id="MobiDB-lite"/>
    </source>
</evidence>
<reference evidence="20" key="1">
    <citation type="submission" date="2016-02" db="EMBL/GenBank/DDBJ databases">
        <title>Draft genome sequence of Microdochium bolleyi, a fungal endophyte of beachgrass.</title>
        <authorList>
            <consortium name="DOE Joint Genome Institute"/>
            <person name="David A.S."/>
            <person name="May G."/>
            <person name="Haridas S."/>
            <person name="Lim J."/>
            <person name="Wang M."/>
            <person name="Labutti K."/>
            <person name="Lipzen A."/>
            <person name="Barry K."/>
            <person name="Grigoriev I.V."/>
        </authorList>
    </citation>
    <scope>NUCLEOTIDE SEQUENCE [LARGE SCALE GENOMIC DNA]</scope>
    <source>
        <strain evidence="20">J235TASD1</strain>
    </source>
</reference>
<proteinExistence type="inferred from homology"/>
<evidence type="ECO:0000256" key="15">
    <source>
        <dbReference type="ARBA" id="ARBA00032789"/>
    </source>
</evidence>
<evidence type="ECO:0000313" key="20">
    <source>
        <dbReference type="Proteomes" id="UP000070501"/>
    </source>
</evidence>
<dbReference type="InterPro" id="IPR014718">
    <property type="entry name" value="GH-type_carb-bd"/>
</dbReference>
<dbReference type="EMBL" id="KQ964245">
    <property type="protein sequence ID" value="KXJ97365.1"/>
    <property type="molecule type" value="Genomic_DNA"/>
</dbReference>
<dbReference type="GO" id="GO:0046872">
    <property type="term" value="F:metal ion binding"/>
    <property type="evidence" value="ECO:0007669"/>
    <property type="project" value="UniProtKB-KW"/>
</dbReference>
<keyword evidence="7" id="KW-0949">S-adenosyl-L-methionine</keyword>
<evidence type="ECO:0000256" key="3">
    <source>
        <dbReference type="ARBA" id="ARBA00010173"/>
    </source>
</evidence>
<comment type="catalytic activity">
    <reaction evidence="16">
        <text>L-histidyl-[translation elongation factor 2] + S-adenosyl-L-methionine = 2-[(3S)-amino-3-carboxypropyl]-L-histidyl-[translation elongation factor 2] + S-methyl-5'-thioadenosine + H(+)</text>
        <dbReference type="Rhea" id="RHEA:36783"/>
        <dbReference type="Rhea" id="RHEA-COMP:9748"/>
        <dbReference type="Rhea" id="RHEA-COMP:9749"/>
        <dbReference type="ChEBI" id="CHEBI:15378"/>
        <dbReference type="ChEBI" id="CHEBI:17509"/>
        <dbReference type="ChEBI" id="CHEBI:29979"/>
        <dbReference type="ChEBI" id="CHEBI:59789"/>
        <dbReference type="ChEBI" id="CHEBI:73995"/>
        <dbReference type="EC" id="2.5.1.108"/>
    </reaction>
</comment>
<dbReference type="Gene3D" id="3.40.50.11850">
    <property type="entry name" value="Diphthamide synthesis DPH1/DPH2 domain 2"/>
    <property type="match status" value="1"/>
</dbReference>
<evidence type="ECO:0000256" key="8">
    <source>
        <dbReference type="ARBA" id="ARBA00022723"/>
    </source>
</evidence>
<keyword evidence="12" id="KW-0119">Carbohydrate metabolism</keyword>
<dbReference type="GO" id="GO:0090560">
    <property type="term" value="F:2-(3-amino-3-carboxypropyl)histidine synthase activity"/>
    <property type="evidence" value="ECO:0007669"/>
    <property type="project" value="UniProtKB-EC"/>
</dbReference>
<dbReference type="GO" id="GO:0051536">
    <property type="term" value="F:iron-sulfur cluster binding"/>
    <property type="evidence" value="ECO:0007669"/>
    <property type="project" value="UniProtKB-KW"/>
</dbReference>
<evidence type="ECO:0000256" key="11">
    <source>
        <dbReference type="ARBA" id="ARBA00023235"/>
    </source>
</evidence>
<evidence type="ECO:0000256" key="5">
    <source>
        <dbReference type="ARBA" id="ARBA00021915"/>
    </source>
</evidence>
<dbReference type="NCBIfam" id="TIGR00322">
    <property type="entry name" value="diphth2_R"/>
    <property type="match status" value="1"/>
</dbReference>
<comment type="cofactor">
    <cofactor evidence="1">
        <name>[4Fe-4S] cluster</name>
        <dbReference type="ChEBI" id="CHEBI:49883"/>
    </cofactor>
</comment>
<dbReference type="PANTHER" id="PTHR10762:SF1">
    <property type="entry name" value="2-(3-AMINO-3-CARBOXYPROPYL)HISTIDINE SYNTHASE SUBUNIT 1"/>
    <property type="match status" value="1"/>
</dbReference>
<dbReference type="SFLD" id="SFLDS00032">
    <property type="entry name" value="Radical_SAM_3-amino-3-carboxyp"/>
    <property type="match status" value="1"/>
</dbReference>
<evidence type="ECO:0000256" key="10">
    <source>
        <dbReference type="ARBA" id="ARBA00023014"/>
    </source>
</evidence>
<feature type="signal peptide" evidence="18">
    <location>
        <begin position="1"/>
        <end position="20"/>
    </location>
</feature>
<evidence type="ECO:0000256" key="7">
    <source>
        <dbReference type="ARBA" id="ARBA00022691"/>
    </source>
</evidence>
<dbReference type="InterPro" id="IPR042265">
    <property type="entry name" value="DPH1/DPH2_3"/>
</dbReference>
<dbReference type="FunFam" id="3.40.50.11850:FF:000001">
    <property type="entry name" value="2-(3-amino-3-carboxypropyl)histidine synthase subunit 1"/>
    <property type="match status" value="1"/>
</dbReference>
<comment type="similarity">
    <text evidence="3">Belongs to the DPH1/DPH2 family. DPH1 subfamily.</text>
</comment>
<comment type="pathway">
    <text evidence="2">Protein modification; peptidyl-diphthamide biosynthesis.</text>
</comment>
<dbReference type="InParanoid" id="A0A136JJN4"/>
<dbReference type="Gene3D" id="3.40.50.11860">
    <property type="entry name" value="Diphthamide synthesis DPH1/DPH2 domain 3"/>
    <property type="match status" value="1"/>
</dbReference>
<dbReference type="EC" id="2.5.1.108" evidence="4"/>
<feature type="region of interest" description="Disordered" evidence="17">
    <location>
        <begin position="412"/>
        <end position="449"/>
    </location>
</feature>
<dbReference type="PANTHER" id="PTHR10762">
    <property type="entry name" value="DIPHTHAMIDE BIOSYNTHESIS PROTEIN"/>
    <property type="match status" value="1"/>
</dbReference>
<evidence type="ECO:0000256" key="1">
    <source>
        <dbReference type="ARBA" id="ARBA00001966"/>
    </source>
</evidence>
<evidence type="ECO:0000256" key="2">
    <source>
        <dbReference type="ARBA" id="ARBA00005156"/>
    </source>
</evidence>
<dbReference type="InterPro" id="IPR008183">
    <property type="entry name" value="Aldose_1/G6P_1-epimerase"/>
</dbReference>
<evidence type="ECO:0000256" key="12">
    <source>
        <dbReference type="ARBA" id="ARBA00023277"/>
    </source>
</evidence>
<dbReference type="InterPro" id="IPR047215">
    <property type="entry name" value="Galactose_mutarotase-like"/>
</dbReference>
<dbReference type="UniPathway" id="UPA00559"/>
<keyword evidence="18" id="KW-0732">Signal</keyword>
<feature type="chain" id="PRO_5007293875" description="2-(3-amino-3-carboxypropyl)histidine synthase subunit 1" evidence="18">
    <location>
        <begin position="21"/>
        <end position="835"/>
    </location>
</feature>
<evidence type="ECO:0000256" key="16">
    <source>
        <dbReference type="ARBA" id="ARBA00048403"/>
    </source>
</evidence>
<dbReference type="AlphaFoldDB" id="A0A136JJN4"/>
<evidence type="ECO:0000256" key="9">
    <source>
        <dbReference type="ARBA" id="ARBA00023004"/>
    </source>
</evidence>
<sequence length="835" mass="92182">MRFATKLAALGAFCLPAALAASGQGPDADGMYWIKSDHLKLAFIPYGASLSKLLIHDQYGIERDIVMGFDNATYYEEDKQHNHLGGVPGRYANRIRNSTFTIDGETFKVDPNEHPTAEAPNGANTLHGGHNGWDYRNFTVVSHADDSITFSIVDPDGEQGFPGEVISYITYAVEGSTWNFKMVAIATTKKTPIMLSSHVYWNLDGFANNETQTALNHTLHLPYSGQRIGVDNILIPDGTILANQPGSPNDFWTAPKSLGKDLAKTEGNCGFNCTGYDNAWLVNRAQNGPYDWRTDGYVARVHSPWSGIQLDIFSDQEAFQVYSCGGMNGTMTLKKTQGLFDNADFPRTVPKYGCMVLEVEEWIDGINQPSWGRQDKQIFGPGGDPYVLQASYVFTMEEDRAQVDLGIAADIEHGQPQAPVQKQPKKRFVGRRTAAANATAGGDSSENPGAIQVSQARRAPRLMNQVPPEILDDPEIKEAISLLPANYSFEIHKTIHRIRSLGAKKVALQMPEGLLLFATTISDILTQFCPGVETLIMGDVTYGACCIDDYTARALGCDLLVHYAHSCLIPVDVTKIKVLYVFVDISIDTSHLLTTLERNFAPPKTIAMVGTIQFNATIHGVRSTLEKAGFSIIVPQIAPLSKGEILGCTSPRLPESEQVDLILYLGDGRFHLESIMIHNPSIPAYRYDPYSRKLTRETYGHEEMQSVRKDAIKTAKSAKKWGLILGSLGRQGNPHTMTMIENKLKQLGIPWVNLLLSEIFPGKLAMMSDVETWVQVACPRLSIDWGYAFPRPLLTPYEALVVLQEREDWSATGVYPMDYYGKDGLGRTKPIVASS</sequence>
<dbReference type="FunFam" id="2.70.98.10:FF:000014">
    <property type="entry name" value="Aldose 1-epimerase, putative"/>
    <property type="match status" value="1"/>
</dbReference>
<evidence type="ECO:0000313" key="19">
    <source>
        <dbReference type="EMBL" id="KXJ97365.1"/>
    </source>
</evidence>
<keyword evidence="11" id="KW-0413">Isomerase</keyword>
<evidence type="ECO:0000256" key="4">
    <source>
        <dbReference type="ARBA" id="ARBA00012221"/>
    </source>
</evidence>
<evidence type="ECO:0000256" key="14">
    <source>
        <dbReference type="ARBA" id="ARBA00032574"/>
    </source>
</evidence>
<name>A0A136JJN4_9PEZI</name>
<dbReference type="Gene3D" id="2.70.98.10">
    <property type="match status" value="1"/>
</dbReference>
<dbReference type="GO" id="GO:0030246">
    <property type="term" value="F:carbohydrate binding"/>
    <property type="evidence" value="ECO:0007669"/>
    <property type="project" value="InterPro"/>
</dbReference>
<evidence type="ECO:0000256" key="6">
    <source>
        <dbReference type="ARBA" id="ARBA00022679"/>
    </source>
</evidence>
<accession>A0A136JJN4</accession>
<dbReference type="GO" id="GO:0016853">
    <property type="term" value="F:isomerase activity"/>
    <property type="evidence" value="ECO:0007669"/>
    <property type="project" value="UniProtKB-KW"/>
</dbReference>
<dbReference type="Proteomes" id="UP000070501">
    <property type="component" value="Unassembled WGS sequence"/>
</dbReference>
<dbReference type="Pfam" id="PF01866">
    <property type="entry name" value="Diphthamide_syn"/>
    <property type="match status" value="1"/>
</dbReference>
<dbReference type="SUPFAM" id="SSF74650">
    <property type="entry name" value="Galactose mutarotase-like"/>
    <property type="match status" value="1"/>
</dbReference>
<dbReference type="FunFam" id="3.40.50.11840:FF:000001">
    <property type="entry name" value="2-(3-amino-3-carboxypropyl)histidine synthase subunit 1"/>
    <property type="match status" value="1"/>
</dbReference>
<dbReference type="GO" id="GO:0017183">
    <property type="term" value="P:protein histidyl modification to diphthamide"/>
    <property type="evidence" value="ECO:0007669"/>
    <property type="project" value="UniProtKB-UniPathway"/>
</dbReference>
<keyword evidence="10" id="KW-0411">Iron-sulfur</keyword>
<dbReference type="STRING" id="196109.A0A136JJN4"/>
<dbReference type="FunFam" id="3.40.50.11860:FF:000002">
    <property type="entry name" value="2-(3-amino-3-carboxypropyl)histidine synthase subunit 1"/>
    <property type="match status" value="1"/>
</dbReference>
<dbReference type="OrthoDB" id="1649088at2759"/>
<protein>
    <recommendedName>
        <fullName evidence="5">2-(3-amino-3-carboxypropyl)histidine synthase subunit 1</fullName>
        <ecNumber evidence="4">2.5.1.108</ecNumber>
    </recommendedName>
    <alternativeName>
        <fullName evidence="14">Diphthamide biosynthesis protein 1</fullName>
    </alternativeName>
    <alternativeName>
        <fullName evidence="15">Diphtheria toxin resistance protein 1</fullName>
    </alternativeName>
    <alternativeName>
        <fullName evidence="13">S-adenosyl-L-methionine:L-histidine 3-amino-3-carboxypropyltransferase 1</fullName>
    </alternativeName>
</protein>
<keyword evidence="9" id="KW-0408">Iron</keyword>
<organism evidence="19 20">
    <name type="scientific">Microdochium bolleyi</name>
    <dbReference type="NCBI Taxonomy" id="196109"/>
    <lineage>
        <taxon>Eukaryota</taxon>
        <taxon>Fungi</taxon>
        <taxon>Dikarya</taxon>
        <taxon>Ascomycota</taxon>
        <taxon>Pezizomycotina</taxon>
        <taxon>Sordariomycetes</taxon>
        <taxon>Xylariomycetidae</taxon>
        <taxon>Xylariales</taxon>
        <taxon>Microdochiaceae</taxon>
        <taxon>Microdochium</taxon>
    </lineage>
</organism>
<evidence type="ECO:0000256" key="13">
    <source>
        <dbReference type="ARBA" id="ARBA00031690"/>
    </source>
</evidence>
<dbReference type="GO" id="GO:0005975">
    <property type="term" value="P:carbohydrate metabolic process"/>
    <property type="evidence" value="ECO:0007669"/>
    <property type="project" value="InterPro"/>
</dbReference>
<feature type="compositionally biased region" description="Low complexity" evidence="17">
    <location>
        <begin position="431"/>
        <end position="442"/>
    </location>
</feature>
<dbReference type="InterPro" id="IPR016435">
    <property type="entry name" value="DPH1/DPH2"/>
</dbReference>